<name>A0ABW2S7U9_9BURK</name>
<dbReference type="Gene3D" id="3.40.50.1000">
    <property type="entry name" value="HAD superfamily/HAD-like"/>
    <property type="match status" value="1"/>
</dbReference>
<sequence>MAIELCLFDLDNTLLRTSDLEPFRGRDNVGVTSAVYTQKLREAAFGPNASKRHLYTAEQLIALRTRFPGMRWGVFTRSPRHYANTLLDFGYPEIKWDIVIGYEDVRNTKPHPDGIWIAARETDVDSVDKIALIGDEKVDVVCAFRAGCWSFIDQTTWEPRTSEHWWALERVPDALFRGADELANLLEAPLLGAPELEYLLANEELDGRRQRIDQINHFFPRFLGGGYVPIKIMGRLFGDHVDIQHRRNSHLLTQQIHALKEAATFPEIWVKAIQRFLNAETRAGGEVLVTVIPFKPGRKPRLESLLAQVEKSYRPPEISFRRPATVEFLADVLAFRNGAVSSHGHHLNADERFANVGENLYVKRPLDIKGKHVIVIDDVVTSGATLLWANRYLIQAGAKRVSCMSLSKAIGPN</sequence>
<organism evidence="3 4">
    <name type="scientific">Hydrogenophaga defluvii</name>
    <dbReference type="NCBI Taxonomy" id="249410"/>
    <lineage>
        <taxon>Bacteria</taxon>
        <taxon>Pseudomonadati</taxon>
        <taxon>Pseudomonadota</taxon>
        <taxon>Betaproteobacteria</taxon>
        <taxon>Burkholderiales</taxon>
        <taxon>Comamonadaceae</taxon>
        <taxon>Hydrogenophaga</taxon>
    </lineage>
</organism>
<comment type="similarity">
    <text evidence="1">Belongs to the ComF/GntX family.</text>
</comment>
<dbReference type="RefSeq" id="WP_382198377.1">
    <property type="nucleotide sequence ID" value="NZ_JBHTBZ010000005.1"/>
</dbReference>
<dbReference type="SUPFAM" id="SSF53271">
    <property type="entry name" value="PRTase-like"/>
    <property type="match status" value="1"/>
</dbReference>
<keyword evidence="4" id="KW-1185">Reference proteome</keyword>
<evidence type="ECO:0000259" key="2">
    <source>
        <dbReference type="Pfam" id="PF00156"/>
    </source>
</evidence>
<proteinExistence type="inferred from homology"/>
<dbReference type="EMBL" id="JBHTBZ010000005">
    <property type="protein sequence ID" value="MFC7459213.1"/>
    <property type="molecule type" value="Genomic_DNA"/>
</dbReference>
<dbReference type="Proteomes" id="UP001596457">
    <property type="component" value="Unassembled WGS sequence"/>
</dbReference>
<feature type="domain" description="Phosphoribosyltransferase" evidence="2">
    <location>
        <begin position="359"/>
        <end position="406"/>
    </location>
</feature>
<dbReference type="InterPro" id="IPR023214">
    <property type="entry name" value="HAD_sf"/>
</dbReference>
<dbReference type="InterPro" id="IPR041492">
    <property type="entry name" value="HAD_2"/>
</dbReference>
<dbReference type="Gene3D" id="3.40.50.2020">
    <property type="match status" value="1"/>
</dbReference>
<dbReference type="SUPFAM" id="SSF56784">
    <property type="entry name" value="HAD-like"/>
    <property type="match status" value="1"/>
</dbReference>
<protein>
    <submittedName>
        <fullName evidence="3">HAD hydrolase-like protein</fullName>
    </submittedName>
</protein>
<dbReference type="PANTHER" id="PTHR47505:SF1">
    <property type="entry name" value="DNA UTILIZATION PROTEIN YHGH"/>
    <property type="match status" value="1"/>
</dbReference>
<dbReference type="PANTHER" id="PTHR47505">
    <property type="entry name" value="DNA UTILIZATION PROTEIN YHGH"/>
    <property type="match status" value="1"/>
</dbReference>
<evidence type="ECO:0000313" key="4">
    <source>
        <dbReference type="Proteomes" id="UP001596457"/>
    </source>
</evidence>
<reference evidence="4" key="1">
    <citation type="journal article" date="2019" name="Int. J. Syst. Evol. Microbiol.">
        <title>The Global Catalogue of Microorganisms (GCM) 10K type strain sequencing project: providing services to taxonomists for standard genome sequencing and annotation.</title>
        <authorList>
            <consortium name="The Broad Institute Genomics Platform"/>
            <consortium name="The Broad Institute Genome Sequencing Center for Infectious Disease"/>
            <person name="Wu L."/>
            <person name="Ma J."/>
        </authorList>
    </citation>
    <scope>NUCLEOTIDE SEQUENCE [LARGE SCALE GENOMIC DNA]</scope>
    <source>
        <strain evidence="4">CCUG 53903</strain>
    </source>
</reference>
<gene>
    <name evidence="3" type="ORF">ACFQU0_02080</name>
</gene>
<dbReference type="Pfam" id="PF13419">
    <property type="entry name" value="HAD_2"/>
    <property type="match status" value="1"/>
</dbReference>
<evidence type="ECO:0000313" key="3">
    <source>
        <dbReference type="EMBL" id="MFC7459213.1"/>
    </source>
</evidence>
<accession>A0ABW2S7U9</accession>
<dbReference type="CDD" id="cd01427">
    <property type="entry name" value="HAD_like"/>
    <property type="match status" value="1"/>
</dbReference>
<evidence type="ECO:0000256" key="1">
    <source>
        <dbReference type="ARBA" id="ARBA00008007"/>
    </source>
</evidence>
<dbReference type="Pfam" id="PF00156">
    <property type="entry name" value="Pribosyltran"/>
    <property type="match status" value="1"/>
</dbReference>
<dbReference type="CDD" id="cd06223">
    <property type="entry name" value="PRTases_typeI"/>
    <property type="match status" value="1"/>
</dbReference>
<dbReference type="InterPro" id="IPR036412">
    <property type="entry name" value="HAD-like_sf"/>
</dbReference>
<dbReference type="InterPro" id="IPR000836">
    <property type="entry name" value="PRTase_dom"/>
</dbReference>
<comment type="caution">
    <text evidence="3">The sequence shown here is derived from an EMBL/GenBank/DDBJ whole genome shotgun (WGS) entry which is preliminary data.</text>
</comment>
<dbReference type="InterPro" id="IPR029057">
    <property type="entry name" value="PRTase-like"/>
</dbReference>
<dbReference type="InterPro" id="IPR051910">
    <property type="entry name" value="ComF/GntX_DNA_util-trans"/>
</dbReference>